<dbReference type="InterPro" id="IPR003439">
    <property type="entry name" value="ABC_transporter-like_ATP-bd"/>
</dbReference>
<dbReference type="RefSeq" id="WP_268049553.1">
    <property type="nucleotide sequence ID" value="NZ_JAPQES010000002.1"/>
</dbReference>
<keyword evidence="2" id="KW-0547">Nucleotide-binding</keyword>
<dbReference type="Pfam" id="PF00005">
    <property type="entry name" value="ABC_tran"/>
    <property type="match status" value="1"/>
</dbReference>
<dbReference type="InterPro" id="IPR003593">
    <property type="entry name" value="AAA+_ATPase"/>
</dbReference>
<gene>
    <name evidence="6" type="ORF">OXH55_08795</name>
</gene>
<dbReference type="EMBL" id="JAPQES010000002">
    <property type="protein sequence ID" value="MCY6370727.1"/>
    <property type="molecule type" value="Genomic_DNA"/>
</dbReference>
<keyword evidence="7" id="KW-1185">Reference proteome</keyword>
<dbReference type="SMART" id="SM00382">
    <property type="entry name" value="AAA"/>
    <property type="match status" value="1"/>
</dbReference>
<evidence type="ECO:0000313" key="6">
    <source>
        <dbReference type="EMBL" id="MCY6370727.1"/>
    </source>
</evidence>
<keyword evidence="3 6" id="KW-0067">ATP-binding</keyword>
<dbReference type="InterPro" id="IPR017871">
    <property type="entry name" value="ABC_transporter-like_CS"/>
</dbReference>
<sequence length="247" mass="28576">MLKIKNLDVYIGKKQILHSINLEFEKGKMYGIIGPNGAGKSTLLSAVTKLIEINKGCIFLEGKDIQLYKWRELAQKIALMSQNFDVKFPYTVEQIVAMGRYPFNNGVLNDEDKRIIEKSMKDADIFPMRYSKITELSGGERQRVQFAKTLCQSTEIILIDEGFSNMDIYYQVKFIKLLKEKAKNENKMIIFIMHDLSMARKHCDEILILKEGTVNKFGKSEEVLNEKTLFEVFKVKGRFIHNSLELE</sequence>
<dbReference type="SUPFAM" id="SSF52540">
    <property type="entry name" value="P-loop containing nucleoside triphosphate hydrolases"/>
    <property type="match status" value="1"/>
</dbReference>
<accession>A0ABT4CNV3</accession>
<evidence type="ECO:0000259" key="5">
    <source>
        <dbReference type="PROSITE" id="PS50893"/>
    </source>
</evidence>
<comment type="caution">
    <text evidence="6">The sequence shown here is derived from an EMBL/GenBank/DDBJ whole genome shotgun (WGS) entry which is preliminary data.</text>
</comment>
<protein>
    <submittedName>
        <fullName evidence="6">ABC transporter ATP-binding protein</fullName>
    </submittedName>
</protein>
<name>A0ABT4CNV3_9CLOT</name>
<evidence type="ECO:0000256" key="2">
    <source>
        <dbReference type="ARBA" id="ARBA00022741"/>
    </source>
</evidence>
<dbReference type="PROSITE" id="PS50893">
    <property type="entry name" value="ABC_TRANSPORTER_2"/>
    <property type="match status" value="1"/>
</dbReference>
<evidence type="ECO:0000256" key="4">
    <source>
        <dbReference type="ARBA" id="ARBA00022967"/>
    </source>
</evidence>
<dbReference type="InterPro" id="IPR027417">
    <property type="entry name" value="P-loop_NTPase"/>
</dbReference>
<dbReference type="PANTHER" id="PTHR42794">
    <property type="entry name" value="HEMIN IMPORT ATP-BINDING PROTEIN HMUV"/>
    <property type="match status" value="1"/>
</dbReference>
<feature type="domain" description="ABC transporter" evidence="5">
    <location>
        <begin position="2"/>
        <end position="236"/>
    </location>
</feature>
<evidence type="ECO:0000256" key="1">
    <source>
        <dbReference type="ARBA" id="ARBA00022448"/>
    </source>
</evidence>
<dbReference type="Gene3D" id="3.40.50.300">
    <property type="entry name" value="P-loop containing nucleotide triphosphate hydrolases"/>
    <property type="match status" value="1"/>
</dbReference>
<dbReference type="PROSITE" id="PS00211">
    <property type="entry name" value="ABC_TRANSPORTER_1"/>
    <property type="match status" value="1"/>
</dbReference>
<dbReference type="GO" id="GO:0005524">
    <property type="term" value="F:ATP binding"/>
    <property type="evidence" value="ECO:0007669"/>
    <property type="project" value="UniProtKB-KW"/>
</dbReference>
<dbReference type="CDD" id="cd03214">
    <property type="entry name" value="ABC_Iron-Siderophores_B12_Hemin"/>
    <property type="match status" value="1"/>
</dbReference>
<organism evidence="6 7">
    <name type="scientific">Clostridium ganghwense</name>
    <dbReference type="NCBI Taxonomy" id="312089"/>
    <lineage>
        <taxon>Bacteria</taxon>
        <taxon>Bacillati</taxon>
        <taxon>Bacillota</taxon>
        <taxon>Clostridia</taxon>
        <taxon>Eubacteriales</taxon>
        <taxon>Clostridiaceae</taxon>
        <taxon>Clostridium</taxon>
    </lineage>
</organism>
<dbReference type="PANTHER" id="PTHR42794:SF1">
    <property type="entry name" value="HEMIN IMPORT ATP-BINDING PROTEIN HMUV"/>
    <property type="match status" value="1"/>
</dbReference>
<proteinExistence type="predicted"/>
<evidence type="ECO:0000313" key="7">
    <source>
        <dbReference type="Proteomes" id="UP001079657"/>
    </source>
</evidence>
<reference evidence="6" key="1">
    <citation type="submission" date="2022-12" db="EMBL/GenBank/DDBJ databases">
        <authorList>
            <person name="Wang J."/>
        </authorList>
    </citation>
    <scope>NUCLEOTIDE SEQUENCE</scope>
    <source>
        <strain evidence="6">HY-42-06</strain>
    </source>
</reference>
<evidence type="ECO:0000256" key="3">
    <source>
        <dbReference type="ARBA" id="ARBA00022840"/>
    </source>
</evidence>
<keyword evidence="1" id="KW-0813">Transport</keyword>
<keyword evidence="4" id="KW-1278">Translocase</keyword>
<dbReference type="Proteomes" id="UP001079657">
    <property type="component" value="Unassembled WGS sequence"/>
</dbReference>